<dbReference type="Proteomes" id="UP000570361">
    <property type="component" value="Unassembled WGS sequence"/>
</dbReference>
<dbReference type="EMBL" id="JACHXK010000024">
    <property type="protein sequence ID" value="MBB3113942.1"/>
    <property type="molecule type" value="Genomic_DNA"/>
</dbReference>
<evidence type="ECO:0000313" key="2">
    <source>
        <dbReference type="Proteomes" id="UP000570361"/>
    </source>
</evidence>
<dbReference type="AlphaFoldDB" id="A0A7W5B483"/>
<accession>A0A7W5B483</accession>
<gene>
    <name evidence="1" type="ORF">FHS18_006058</name>
</gene>
<dbReference type="InterPro" id="IPR025394">
    <property type="entry name" value="DUF4127"/>
</dbReference>
<keyword evidence="2" id="KW-1185">Reference proteome</keyword>
<dbReference type="RefSeq" id="WP_183604010.1">
    <property type="nucleotide sequence ID" value="NZ_JACHXK010000024.1"/>
</dbReference>
<proteinExistence type="predicted"/>
<dbReference type="Pfam" id="PF13552">
    <property type="entry name" value="DUF4127"/>
    <property type="match status" value="1"/>
</dbReference>
<evidence type="ECO:0000313" key="1">
    <source>
        <dbReference type="EMBL" id="MBB3113942.1"/>
    </source>
</evidence>
<sequence length="564" mass="62015">MKKVLYIPLDDRPVNLDDVILQGKAAGIAVITPPAADIRNRMDTEKTDSGTTLLTTSSPVLGSPAKIRQFIRDNADAADGIIIAADMLVYGGLIGSRRLRAEEVAAYPDYDETAADLLDVIREIKQTHPNKPLYVLDTIMRMATNTFVEGTSLDVYNEARTFAQQPRQAAADLAGVLAGYDVKPDGTLFPETVTFDKTHYYNARRHKLQTNYYLLDQLARQGFIDFLAIGVDDSYIQGIQANEIELVERCINEWLGGSEGQNPDRAVILPEADGLGHSLLARMVDHFYRRGGQTSYAIRYYGPDGSTIINAYEYMNLHQNILRHIDIIGGEVTAEQPDVEIVVITAADQAAEAVSRVESNRASRLPTVVVECTGYVANASATEALLGTSAAGSLLGYSSWNTYGNRTGLALGMAHARYAYLVSEKHPSSLAAATNAHGSLLFKRFLKDYYYKTLAITEIRSYSNAHSLYANVTANQHMLLLNSPEDYAYLTELLRKRMQTHTATLAATAAFGIGTAHPSQAVRDISRGRWKLASYDEATLEPSNPDFIWGRAFEITLQPAVTLD</sequence>
<evidence type="ECO:0008006" key="3">
    <source>
        <dbReference type="Google" id="ProtNLM"/>
    </source>
</evidence>
<name>A0A7W5B483_9BACL</name>
<reference evidence="1 2" key="1">
    <citation type="submission" date="2020-08" db="EMBL/GenBank/DDBJ databases">
        <title>Genomic Encyclopedia of Type Strains, Phase III (KMG-III): the genomes of soil and plant-associated and newly described type strains.</title>
        <authorList>
            <person name="Whitman W."/>
        </authorList>
    </citation>
    <scope>NUCLEOTIDE SEQUENCE [LARGE SCALE GENOMIC DNA]</scope>
    <source>
        <strain evidence="1 2">CECT 5862</strain>
    </source>
</reference>
<comment type="caution">
    <text evidence="1">The sequence shown here is derived from an EMBL/GenBank/DDBJ whole genome shotgun (WGS) entry which is preliminary data.</text>
</comment>
<protein>
    <recommendedName>
        <fullName evidence="3">DUF4127 family protein</fullName>
    </recommendedName>
</protein>
<organism evidence="1 2">
    <name type="scientific">Paenibacillus phyllosphaerae</name>
    <dbReference type="NCBI Taxonomy" id="274593"/>
    <lineage>
        <taxon>Bacteria</taxon>
        <taxon>Bacillati</taxon>
        <taxon>Bacillota</taxon>
        <taxon>Bacilli</taxon>
        <taxon>Bacillales</taxon>
        <taxon>Paenibacillaceae</taxon>
        <taxon>Paenibacillus</taxon>
    </lineage>
</organism>